<gene>
    <name evidence="2" type="ORF">DESAMIL20_188</name>
</gene>
<name>A0A1X4XZY4_9BACT</name>
<dbReference type="Pfam" id="PF04286">
    <property type="entry name" value="DUF445"/>
    <property type="match status" value="1"/>
</dbReference>
<dbReference type="AlphaFoldDB" id="A0A1X4XZY4"/>
<sequence length="515" mass="60169">MNDKKKIANLFLLGSIIVFIAFHLFNSQNVLVYIIQKASEAAVVGGFADWFAVSALFKHPLGLKIPHTNIIENNRQKLIDSIAKTVSDTWLSKKYLAIQINNIDPSAIVLNLSKKHRYIAALKKIAKKYTTKIIAFAYTKQFDSMLQKYIDNYIYKLNFYDIFKNNAQNLFKSSLYDEAYKALSMQAKHYILNLNSEKLVQFAIKYLDSDIKTKLSPILKNALENNFDKLIEDLCDYVVLLINRNKDTISIYIEEFIESYKNKAISKDIVITLLEGFNIIDKEALSQELIEQLKRLILEIKQNQTHSIRLNIKNYAISQIYTYEPKLYTYVLELIQYELEQNVTKIKNFFLKQIDDPNTSQKIAYWLNLAINSNLALDFYKQNEFKIKMFISANIQNSIKSFVTKNKTIITKKANFEKYFSYIHNYIINQLLQHKYEFDSFVKQKLTYIMRQNHHLIGKTVKNYLNDLKHEQLIYQIESKVGNDLQYIRINGSIVGSIVGFIIAIVSLIIKNFLR</sequence>
<dbReference type="EMBL" id="MDSU01000001">
    <property type="protein sequence ID" value="OSS43080.1"/>
    <property type="molecule type" value="Genomic_DNA"/>
</dbReference>
<reference evidence="2 3" key="1">
    <citation type="journal article" date="2017" name="Front. Microbiol.">
        <title>Genome Sequence of Desulfurella amilsii Strain TR1 and Comparative Genomics of Desulfurellaceae Family.</title>
        <authorList>
            <person name="Florentino A.P."/>
            <person name="Stams A.J."/>
            <person name="Sanchez-Andrea I."/>
        </authorList>
    </citation>
    <scope>NUCLEOTIDE SEQUENCE [LARGE SCALE GENOMIC DNA]</scope>
    <source>
        <strain evidence="2 3">TR1</strain>
    </source>
</reference>
<dbReference type="Proteomes" id="UP000194141">
    <property type="component" value="Unassembled WGS sequence"/>
</dbReference>
<evidence type="ECO:0000313" key="3">
    <source>
        <dbReference type="Proteomes" id="UP000194141"/>
    </source>
</evidence>
<comment type="caution">
    <text evidence="2">The sequence shown here is derived from an EMBL/GenBank/DDBJ whole genome shotgun (WGS) entry which is preliminary data.</text>
</comment>
<dbReference type="RefSeq" id="WP_086033003.1">
    <property type="nucleotide sequence ID" value="NZ_MDSU01000001.1"/>
</dbReference>
<keyword evidence="3" id="KW-1185">Reference proteome</keyword>
<keyword evidence="1" id="KW-0812">Transmembrane</keyword>
<evidence type="ECO:0000313" key="2">
    <source>
        <dbReference type="EMBL" id="OSS43080.1"/>
    </source>
</evidence>
<evidence type="ECO:0000256" key="1">
    <source>
        <dbReference type="SAM" id="Phobius"/>
    </source>
</evidence>
<accession>A0A1X4XZY4</accession>
<dbReference type="OrthoDB" id="9769590at2"/>
<dbReference type="InterPro" id="IPR007383">
    <property type="entry name" value="DUF445"/>
</dbReference>
<dbReference type="GO" id="GO:0005886">
    <property type="term" value="C:plasma membrane"/>
    <property type="evidence" value="ECO:0007669"/>
    <property type="project" value="TreeGrafter"/>
</dbReference>
<dbReference type="STRING" id="1562698.DESAMIL20_188"/>
<keyword evidence="1" id="KW-0472">Membrane</keyword>
<dbReference type="PANTHER" id="PTHR38442:SF1">
    <property type="entry name" value="INNER MEMBRANE PROTEIN"/>
    <property type="match status" value="1"/>
</dbReference>
<organism evidence="2 3">
    <name type="scientific">Desulfurella amilsii</name>
    <dbReference type="NCBI Taxonomy" id="1562698"/>
    <lineage>
        <taxon>Bacteria</taxon>
        <taxon>Pseudomonadati</taxon>
        <taxon>Campylobacterota</taxon>
        <taxon>Desulfurellia</taxon>
        <taxon>Desulfurellales</taxon>
        <taxon>Desulfurellaceae</taxon>
        <taxon>Desulfurella</taxon>
    </lineage>
</organism>
<feature type="transmembrane region" description="Helical" evidence="1">
    <location>
        <begin position="494"/>
        <end position="514"/>
    </location>
</feature>
<protein>
    <submittedName>
        <fullName evidence="2">Putative membrane protein</fullName>
    </submittedName>
</protein>
<dbReference type="PANTHER" id="PTHR38442">
    <property type="entry name" value="INNER MEMBRANE PROTEIN-RELATED"/>
    <property type="match status" value="1"/>
</dbReference>
<proteinExistence type="predicted"/>
<feature type="transmembrane region" description="Helical" evidence="1">
    <location>
        <begin position="7"/>
        <end position="25"/>
    </location>
</feature>
<keyword evidence="1" id="KW-1133">Transmembrane helix</keyword>